<dbReference type="InterPro" id="IPR036135">
    <property type="entry name" value="MoeA_linker/N_sf"/>
</dbReference>
<gene>
    <name evidence="9" type="ORF">BKA24_002562</name>
</gene>
<comment type="pathway">
    <text evidence="2 7">Cofactor biosynthesis; molybdopterin biosynthesis.</text>
</comment>
<organism evidence="9 10">
    <name type="scientific">Microbacterium marinum</name>
    <dbReference type="NCBI Taxonomy" id="421115"/>
    <lineage>
        <taxon>Bacteria</taxon>
        <taxon>Bacillati</taxon>
        <taxon>Actinomycetota</taxon>
        <taxon>Actinomycetes</taxon>
        <taxon>Micrococcales</taxon>
        <taxon>Microbacteriaceae</taxon>
        <taxon>Microbacterium</taxon>
    </lineage>
</organism>
<evidence type="ECO:0000313" key="9">
    <source>
        <dbReference type="EMBL" id="MBB4667853.1"/>
    </source>
</evidence>
<evidence type="ECO:0000256" key="6">
    <source>
        <dbReference type="ARBA" id="ARBA00047317"/>
    </source>
</evidence>
<evidence type="ECO:0000256" key="1">
    <source>
        <dbReference type="ARBA" id="ARBA00002901"/>
    </source>
</evidence>
<comment type="caution">
    <text evidence="9">The sequence shown here is derived from an EMBL/GenBank/DDBJ whole genome shotgun (WGS) entry which is preliminary data.</text>
</comment>
<dbReference type="GO" id="GO:0005829">
    <property type="term" value="C:cytosol"/>
    <property type="evidence" value="ECO:0007669"/>
    <property type="project" value="TreeGrafter"/>
</dbReference>
<dbReference type="SUPFAM" id="SSF63867">
    <property type="entry name" value="MoeA C-terminal domain-like"/>
    <property type="match status" value="1"/>
</dbReference>
<dbReference type="InterPro" id="IPR001453">
    <property type="entry name" value="MoaB/Mog_dom"/>
</dbReference>
<dbReference type="NCBIfam" id="NF045515">
    <property type="entry name" value="Glp_gephyrin"/>
    <property type="match status" value="1"/>
</dbReference>
<comment type="cofactor">
    <cofactor evidence="7">
        <name>Mg(2+)</name>
        <dbReference type="ChEBI" id="CHEBI:18420"/>
    </cofactor>
</comment>
<dbReference type="Gene3D" id="3.90.105.10">
    <property type="entry name" value="Molybdopterin biosynthesis moea protein, domain 2"/>
    <property type="match status" value="1"/>
</dbReference>
<dbReference type="Gene3D" id="2.170.190.11">
    <property type="entry name" value="Molybdopterin biosynthesis moea protein, domain 3"/>
    <property type="match status" value="1"/>
</dbReference>
<protein>
    <recommendedName>
        <fullName evidence="7">Molybdopterin molybdenumtransferase</fullName>
        <ecNumber evidence="7">2.10.1.1</ecNumber>
    </recommendedName>
</protein>
<dbReference type="EC" id="2.10.1.1" evidence="7"/>
<dbReference type="InterPro" id="IPR036425">
    <property type="entry name" value="MoaB/Mog-like_dom_sf"/>
</dbReference>
<dbReference type="PANTHER" id="PTHR10192">
    <property type="entry name" value="MOLYBDOPTERIN BIOSYNTHESIS PROTEIN"/>
    <property type="match status" value="1"/>
</dbReference>
<dbReference type="EMBL" id="JACHMD010000001">
    <property type="protein sequence ID" value="MBB4667853.1"/>
    <property type="molecule type" value="Genomic_DNA"/>
</dbReference>
<dbReference type="InterPro" id="IPR005111">
    <property type="entry name" value="MoeA_C_domain_IV"/>
</dbReference>
<evidence type="ECO:0000313" key="10">
    <source>
        <dbReference type="Proteomes" id="UP000573729"/>
    </source>
</evidence>
<dbReference type="GO" id="GO:0046872">
    <property type="term" value="F:metal ion binding"/>
    <property type="evidence" value="ECO:0007669"/>
    <property type="project" value="UniProtKB-UniRule"/>
</dbReference>
<dbReference type="CDD" id="cd00887">
    <property type="entry name" value="MoeA"/>
    <property type="match status" value="1"/>
</dbReference>
<sequence>MNDMRSVEEQLARVLAAVRVVPTDVIPVHDAAGRTLAAPATATHDIPLFDNSAMDGFAVRAADVADASPDNPVTLRVVADLPAGVSTDPRLTAGEAARIMTGSPTPSDADAIVPFESTVDGLADSLDVVRVIEAPAPGAFVRRRGADLHAGDVVIPAGERMGAFQVAAAVAAGVADVTVTRAPRVAVVSTGSELLTPGETPRRGLIPDSNGPLLERLVADADADLVFTARVADEGEGVAQATAAAREAGVDVIVFTGGVSAGAYEPVRAAFDGHGEVEFVRVSMQPGKPQAFGVVGDACLVFGLPGNPVSVAVSFEVFVRPALLALQGRNERFRPHLTLRAAESWRTPPGRRQYLPAVVDLAERTVRPATAGGSGSHLAGGLARASAFAIVPADVAEVAVGDEVDVMLVG</sequence>
<dbReference type="NCBIfam" id="TIGR00177">
    <property type="entry name" value="molyb_syn"/>
    <property type="match status" value="1"/>
</dbReference>
<dbReference type="GO" id="GO:0061599">
    <property type="term" value="F:molybdopterin molybdotransferase activity"/>
    <property type="evidence" value="ECO:0007669"/>
    <property type="project" value="UniProtKB-UniRule"/>
</dbReference>
<dbReference type="GO" id="GO:0006777">
    <property type="term" value="P:Mo-molybdopterin cofactor biosynthetic process"/>
    <property type="evidence" value="ECO:0007669"/>
    <property type="project" value="UniProtKB-UniRule"/>
</dbReference>
<dbReference type="Pfam" id="PF00994">
    <property type="entry name" value="MoCF_biosynth"/>
    <property type="match status" value="1"/>
</dbReference>
<feature type="domain" description="MoaB/Mog" evidence="8">
    <location>
        <begin position="186"/>
        <end position="325"/>
    </location>
</feature>
<dbReference type="SUPFAM" id="SSF63882">
    <property type="entry name" value="MoeA N-terminal region -like"/>
    <property type="match status" value="1"/>
</dbReference>
<dbReference type="SMART" id="SM00852">
    <property type="entry name" value="MoCF_biosynth"/>
    <property type="match status" value="1"/>
</dbReference>
<dbReference type="InterPro" id="IPR005110">
    <property type="entry name" value="MoeA_linker/N"/>
</dbReference>
<dbReference type="UniPathway" id="UPA00344"/>
<dbReference type="AlphaFoldDB" id="A0A7W7FK72"/>
<evidence type="ECO:0000256" key="4">
    <source>
        <dbReference type="ARBA" id="ARBA00022505"/>
    </source>
</evidence>
<evidence type="ECO:0000256" key="7">
    <source>
        <dbReference type="RuleBase" id="RU365090"/>
    </source>
</evidence>
<keyword evidence="4 7" id="KW-0500">Molybdenum</keyword>
<reference evidence="9 10" key="1">
    <citation type="submission" date="2020-08" db="EMBL/GenBank/DDBJ databases">
        <title>Sequencing the genomes of 1000 actinobacteria strains.</title>
        <authorList>
            <person name="Klenk H.-P."/>
        </authorList>
    </citation>
    <scope>NUCLEOTIDE SEQUENCE [LARGE SCALE GENOMIC DNA]</scope>
    <source>
        <strain evidence="9 10">DSM 24947</strain>
    </source>
</reference>
<dbReference type="RefSeq" id="WP_184218871.1">
    <property type="nucleotide sequence ID" value="NZ_JACHMD010000001.1"/>
</dbReference>
<keyword evidence="7" id="KW-0460">Magnesium</keyword>
<dbReference type="Proteomes" id="UP000573729">
    <property type="component" value="Unassembled WGS sequence"/>
</dbReference>
<dbReference type="Gene3D" id="3.40.980.10">
    <property type="entry name" value="MoaB/Mog-like domain"/>
    <property type="match status" value="1"/>
</dbReference>
<keyword evidence="7 9" id="KW-0808">Transferase</keyword>
<keyword evidence="10" id="KW-1185">Reference proteome</keyword>
<evidence type="ECO:0000259" key="8">
    <source>
        <dbReference type="SMART" id="SM00852"/>
    </source>
</evidence>
<dbReference type="InterPro" id="IPR036688">
    <property type="entry name" value="MoeA_C_domain_IV_sf"/>
</dbReference>
<evidence type="ECO:0000256" key="3">
    <source>
        <dbReference type="ARBA" id="ARBA00010763"/>
    </source>
</evidence>
<proteinExistence type="inferred from homology"/>
<evidence type="ECO:0000256" key="2">
    <source>
        <dbReference type="ARBA" id="ARBA00005046"/>
    </source>
</evidence>
<dbReference type="Gene3D" id="2.40.340.10">
    <property type="entry name" value="MoeA, C-terminal, domain IV"/>
    <property type="match status" value="1"/>
</dbReference>
<comment type="function">
    <text evidence="1 7">Catalyzes the insertion of molybdate into adenylated molybdopterin with the concomitant release of AMP.</text>
</comment>
<dbReference type="InterPro" id="IPR038987">
    <property type="entry name" value="MoeA-like"/>
</dbReference>
<evidence type="ECO:0000256" key="5">
    <source>
        <dbReference type="ARBA" id="ARBA00023150"/>
    </source>
</evidence>
<dbReference type="Pfam" id="PF03454">
    <property type="entry name" value="MoeA_C"/>
    <property type="match status" value="1"/>
</dbReference>
<keyword evidence="7" id="KW-0479">Metal-binding</keyword>
<comment type="similarity">
    <text evidence="3 7">Belongs to the MoeA family.</text>
</comment>
<dbReference type="Pfam" id="PF03453">
    <property type="entry name" value="MoeA_N"/>
    <property type="match status" value="1"/>
</dbReference>
<dbReference type="SUPFAM" id="SSF53218">
    <property type="entry name" value="Molybdenum cofactor biosynthesis proteins"/>
    <property type="match status" value="1"/>
</dbReference>
<comment type="catalytic activity">
    <reaction evidence="6">
        <text>adenylyl-molybdopterin + molybdate = Mo-molybdopterin + AMP + H(+)</text>
        <dbReference type="Rhea" id="RHEA:35047"/>
        <dbReference type="ChEBI" id="CHEBI:15378"/>
        <dbReference type="ChEBI" id="CHEBI:36264"/>
        <dbReference type="ChEBI" id="CHEBI:62727"/>
        <dbReference type="ChEBI" id="CHEBI:71302"/>
        <dbReference type="ChEBI" id="CHEBI:456215"/>
        <dbReference type="EC" id="2.10.1.1"/>
    </reaction>
</comment>
<dbReference type="PANTHER" id="PTHR10192:SF5">
    <property type="entry name" value="GEPHYRIN"/>
    <property type="match status" value="1"/>
</dbReference>
<name>A0A7W7FK72_9MICO</name>
<keyword evidence="5 7" id="KW-0501">Molybdenum cofactor biosynthesis</keyword>
<accession>A0A7W7FK72</accession>